<dbReference type="Gene3D" id="3.30.379.10">
    <property type="entry name" value="Chitobiase/beta-hexosaminidase domain 2-like"/>
    <property type="match status" value="1"/>
</dbReference>
<gene>
    <name evidence="9" type="ORF">DQG23_38785</name>
</gene>
<keyword evidence="10" id="KW-1185">Reference proteome</keyword>
<comment type="caution">
    <text evidence="9">The sequence shown here is derived from an EMBL/GenBank/DDBJ whole genome shotgun (WGS) entry which is preliminary data.</text>
</comment>
<dbReference type="Gene3D" id="3.20.20.80">
    <property type="entry name" value="Glycosidases"/>
    <property type="match status" value="1"/>
</dbReference>
<keyword evidence="5" id="KW-0326">Glycosidase</keyword>
<dbReference type="PANTHER" id="PTHR22600">
    <property type="entry name" value="BETA-HEXOSAMINIDASE"/>
    <property type="match status" value="1"/>
</dbReference>
<evidence type="ECO:0000259" key="8">
    <source>
        <dbReference type="Pfam" id="PF02838"/>
    </source>
</evidence>
<evidence type="ECO:0000256" key="6">
    <source>
        <dbReference type="PIRSR" id="PIRSR625705-1"/>
    </source>
</evidence>
<dbReference type="Pfam" id="PF00728">
    <property type="entry name" value="Glyco_hydro_20"/>
    <property type="match status" value="1"/>
</dbReference>
<organism evidence="9 10">
    <name type="scientific">Paenibacillus contaminans</name>
    <dbReference type="NCBI Taxonomy" id="450362"/>
    <lineage>
        <taxon>Bacteria</taxon>
        <taxon>Bacillati</taxon>
        <taxon>Bacillota</taxon>
        <taxon>Bacilli</taxon>
        <taxon>Bacillales</taxon>
        <taxon>Paenibacillaceae</taxon>
        <taxon>Paenibacillus</taxon>
    </lineage>
</organism>
<dbReference type="SUPFAM" id="SSF55545">
    <property type="entry name" value="beta-N-acetylhexosaminidase-like domain"/>
    <property type="match status" value="1"/>
</dbReference>
<dbReference type="PANTHER" id="PTHR22600:SF57">
    <property type="entry name" value="BETA-N-ACETYLHEXOSAMINIDASE"/>
    <property type="match status" value="1"/>
</dbReference>
<keyword evidence="4" id="KW-0378">Hydrolase</keyword>
<reference evidence="9 10" key="1">
    <citation type="journal article" date="2009" name="Int. J. Syst. Evol. Microbiol.">
        <title>Paenibacillus contaminans sp. nov., isolated from a contaminated laboratory plate.</title>
        <authorList>
            <person name="Chou J.H."/>
            <person name="Lee J.H."/>
            <person name="Lin M.C."/>
            <person name="Chang P.S."/>
            <person name="Arun A.B."/>
            <person name="Young C.C."/>
            <person name="Chen W.M."/>
        </authorList>
    </citation>
    <scope>NUCLEOTIDE SEQUENCE [LARGE SCALE GENOMIC DNA]</scope>
    <source>
        <strain evidence="9 10">CKOBP-6</strain>
    </source>
</reference>
<feature type="domain" description="Glycoside hydrolase family 20 catalytic" evidence="7">
    <location>
        <begin position="150"/>
        <end position="394"/>
    </location>
</feature>
<dbReference type="GO" id="GO:0030203">
    <property type="term" value="P:glycosaminoglycan metabolic process"/>
    <property type="evidence" value="ECO:0007669"/>
    <property type="project" value="TreeGrafter"/>
</dbReference>
<sequence length="657" mass="75204">MLIIPEPKHMHIGQEGTFVLRDGIPIVLPQYNQADFHSAKCLKRYMQEAAGITGVIEAHNRVDRLKSYILLLNLAQSPDHIRNEAEARYVASLRPEGYVLEIAPDRIVIVSQDDCGLYYGVQTLRQILNNVRNGSLPAMEICDYPDLCVRGVMLDMSKVPTMETLHRLVTDLSEYKMNHLQLYIEPHMFRSRSHPLLSEGTGAINAEELMELGDACARVHIDLVPNFQSFGHVARVLSHPEYAHLAEDDRIKFCLSPAVEQTYTFLAEQYDEFLPLFRSSWMNAGCDETFEVRDGKGKSAKLAETIGTAGVFFEHVEKVMALARERGKETMIWADQITHGGDPAYLDCSLQLPDDIVYVNWWYDAEWDYAAKERMLEETGRRHLFCPGTSSWLRLYPEYPMAKRNVRNFTAGAVPHGSLGLLMSDWGDYGHLPGQSYYGLLYAANLAWHTQSDDDERFDRAYGLNVVGDGDDTFVFINRILSDIHDKSRIDHEFRNVMTEVCFYDGLLSDEWVDKADPGLVLWGGIDRSRRASEYTDPGRMGEVARMLGEAKRAFDSCKAGEWRQKQLYDEIGYTLRLLTFACRKYELIQVLKGDNYDADQVKRDMNALLEENDRLQETFKSLWLRSARPEGMGWHLARFDRVRDDISLTMERLGGK</sequence>
<evidence type="ECO:0000256" key="5">
    <source>
        <dbReference type="ARBA" id="ARBA00023295"/>
    </source>
</evidence>
<dbReference type="Pfam" id="PF02838">
    <property type="entry name" value="Glyco_hydro_20b"/>
    <property type="match status" value="1"/>
</dbReference>
<dbReference type="EMBL" id="QMFB01000046">
    <property type="protein sequence ID" value="RAV09931.1"/>
    <property type="molecule type" value="Genomic_DNA"/>
</dbReference>
<comment type="similarity">
    <text evidence="2">Belongs to the glycosyl hydrolase 20 family.</text>
</comment>
<comment type="catalytic activity">
    <reaction evidence="1">
        <text>Hydrolysis of terminal non-reducing N-acetyl-D-hexosamine residues in N-acetyl-beta-D-hexosaminides.</text>
        <dbReference type="EC" id="3.2.1.52"/>
    </reaction>
</comment>
<accession>A0A329LPR1</accession>
<evidence type="ECO:0000313" key="9">
    <source>
        <dbReference type="EMBL" id="RAV09931.1"/>
    </source>
</evidence>
<dbReference type="InterPro" id="IPR015882">
    <property type="entry name" value="HEX_bac_N"/>
</dbReference>
<dbReference type="OrthoDB" id="9763537at2"/>
<dbReference type="GO" id="GO:0016020">
    <property type="term" value="C:membrane"/>
    <property type="evidence" value="ECO:0007669"/>
    <property type="project" value="TreeGrafter"/>
</dbReference>
<dbReference type="RefSeq" id="WP_113036413.1">
    <property type="nucleotide sequence ID" value="NZ_QMFB01000046.1"/>
</dbReference>
<evidence type="ECO:0000313" key="10">
    <source>
        <dbReference type="Proteomes" id="UP000250369"/>
    </source>
</evidence>
<dbReference type="EC" id="3.2.1.52" evidence="3"/>
<dbReference type="GO" id="GO:0004563">
    <property type="term" value="F:beta-N-acetylhexosaminidase activity"/>
    <property type="evidence" value="ECO:0007669"/>
    <property type="project" value="UniProtKB-EC"/>
</dbReference>
<dbReference type="GO" id="GO:0005975">
    <property type="term" value="P:carbohydrate metabolic process"/>
    <property type="evidence" value="ECO:0007669"/>
    <property type="project" value="InterPro"/>
</dbReference>
<protein>
    <recommendedName>
        <fullName evidence="3">beta-N-acetylhexosaminidase</fullName>
        <ecNumber evidence="3">3.2.1.52</ecNumber>
    </recommendedName>
</protein>
<dbReference type="AlphaFoldDB" id="A0A329LPR1"/>
<feature type="active site" description="Proton donor" evidence="6">
    <location>
        <position position="288"/>
    </location>
</feature>
<dbReference type="InterPro" id="IPR015883">
    <property type="entry name" value="Glyco_hydro_20_cat"/>
</dbReference>
<evidence type="ECO:0000256" key="2">
    <source>
        <dbReference type="ARBA" id="ARBA00006285"/>
    </source>
</evidence>
<evidence type="ECO:0000259" key="7">
    <source>
        <dbReference type="Pfam" id="PF00728"/>
    </source>
</evidence>
<dbReference type="InterPro" id="IPR025705">
    <property type="entry name" value="Beta_hexosaminidase_sua/sub"/>
</dbReference>
<proteinExistence type="inferred from homology"/>
<feature type="domain" description="Beta-hexosaminidase bacterial type N-terminal" evidence="8">
    <location>
        <begin position="3"/>
        <end position="144"/>
    </location>
</feature>
<evidence type="ECO:0000256" key="4">
    <source>
        <dbReference type="ARBA" id="ARBA00022801"/>
    </source>
</evidence>
<name>A0A329LPR1_9BACL</name>
<dbReference type="PRINTS" id="PR00738">
    <property type="entry name" value="GLHYDRLASE20"/>
</dbReference>
<dbReference type="SUPFAM" id="SSF51445">
    <property type="entry name" value="(Trans)glycosidases"/>
    <property type="match status" value="1"/>
</dbReference>
<dbReference type="Proteomes" id="UP000250369">
    <property type="component" value="Unassembled WGS sequence"/>
</dbReference>
<dbReference type="InterPro" id="IPR029018">
    <property type="entry name" value="Hex-like_dom2"/>
</dbReference>
<evidence type="ECO:0000256" key="3">
    <source>
        <dbReference type="ARBA" id="ARBA00012663"/>
    </source>
</evidence>
<evidence type="ECO:0000256" key="1">
    <source>
        <dbReference type="ARBA" id="ARBA00001231"/>
    </source>
</evidence>
<dbReference type="InterPro" id="IPR017853">
    <property type="entry name" value="GH"/>
</dbReference>